<keyword evidence="10" id="KW-1185">Reference proteome</keyword>
<keyword evidence="5" id="KW-0408">Iron</keyword>
<gene>
    <name evidence="9" type="ORF">C5471_15285</name>
</gene>
<evidence type="ECO:0000313" key="10">
    <source>
        <dbReference type="Proteomes" id="UP000697802"/>
    </source>
</evidence>
<evidence type="ECO:0000256" key="1">
    <source>
        <dbReference type="ARBA" id="ARBA00001962"/>
    </source>
</evidence>
<organism evidence="9 10">
    <name type="scientific">Photorhabdus tasmaniensis</name>
    <dbReference type="NCBI Taxonomy" id="1004159"/>
    <lineage>
        <taxon>Bacteria</taxon>
        <taxon>Pseudomonadati</taxon>
        <taxon>Pseudomonadota</taxon>
        <taxon>Gammaproteobacteria</taxon>
        <taxon>Enterobacterales</taxon>
        <taxon>Morganellaceae</taxon>
        <taxon>Photorhabdus</taxon>
    </lineage>
</organism>
<dbReference type="InterPro" id="IPR001663">
    <property type="entry name" value="Rng_hydr_dOase-A"/>
</dbReference>
<dbReference type="PANTHER" id="PTHR43756:SF5">
    <property type="entry name" value="CHOLINE MONOOXYGENASE, CHLOROPLASTIC"/>
    <property type="match status" value="1"/>
</dbReference>
<dbReference type="RefSeq" id="WP_133814990.1">
    <property type="nucleotide sequence ID" value="NZ_PUJU01000033.1"/>
</dbReference>
<evidence type="ECO:0000313" key="9">
    <source>
        <dbReference type="EMBL" id="NHB88992.1"/>
    </source>
</evidence>
<keyword evidence="3" id="KW-0479">Metal-binding</keyword>
<sequence length="424" mass="48699">MSIQQIISKLRNQEKGLTLKWPIEGPRRVPSEVYTDREIYNREQDYIFKSRTWNYVGLTTEVKDIGDFIQTFVGEVPVILVRDRRNKFRVFVNRCTHRGAQICHQEQGNVKLFTCLYHEWSFNLDGTLVGMPFRRGIDGKGGMSPDFDSTEHGLEQLNVTERHGVVFASFSFEIESFEEYLGPGILVYFDRVCNGKTLRVIGKMQHRVHANWKLQVENVKDPFHAALLHSFFLTFGIWRSDQETHVKVDKHGRSSVLVSTATFKQAQNEQFKERLNSQNGFSLNDKRLIEYQSEYEHGTGAVMTIWPNLIFLQQLNCLVMRHVKPDGPDSCIKTWTFFGYESDSPELTQKRLYQANLFGPSGLVTIDDNEILAMVQIGSAASPNSVAVLEAGNGEGDADHMMTESAIRGFYKYYKKIMGYEDDE</sequence>
<evidence type="ECO:0000256" key="4">
    <source>
        <dbReference type="ARBA" id="ARBA00023002"/>
    </source>
</evidence>
<keyword evidence="4" id="KW-0560">Oxidoreductase</keyword>
<proteinExistence type="predicted"/>
<comment type="cofactor">
    <cofactor evidence="1">
        <name>Fe cation</name>
        <dbReference type="ChEBI" id="CHEBI:24875"/>
    </cofactor>
</comment>
<accession>A0ABX0GKC9</accession>
<keyword evidence="9" id="KW-0223">Dioxygenase</keyword>
<name>A0ABX0GKC9_9GAMM</name>
<keyword evidence="6" id="KW-0411">Iron-sulfur</keyword>
<dbReference type="Pfam" id="PF00848">
    <property type="entry name" value="Ring_hydroxyl_A"/>
    <property type="match status" value="1"/>
</dbReference>
<dbReference type="Gene3D" id="3.90.380.10">
    <property type="entry name" value="Naphthalene 1,2-dioxygenase Alpha Subunit, Chain A, domain 1"/>
    <property type="match status" value="1"/>
</dbReference>
<dbReference type="SUPFAM" id="SSF50022">
    <property type="entry name" value="ISP domain"/>
    <property type="match status" value="1"/>
</dbReference>
<keyword evidence="2" id="KW-0001">2Fe-2S</keyword>
<dbReference type="InterPro" id="IPR036922">
    <property type="entry name" value="Rieske_2Fe-2S_sf"/>
</dbReference>
<evidence type="ECO:0000256" key="7">
    <source>
        <dbReference type="ARBA" id="ARBA00023027"/>
    </source>
</evidence>
<keyword evidence="7" id="KW-0520">NAD</keyword>
<dbReference type="EMBL" id="PUJU01000033">
    <property type="protein sequence ID" value="NHB88992.1"/>
    <property type="molecule type" value="Genomic_DNA"/>
</dbReference>
<dbReference type="PANTHER" id="PTHR43756">
    <property type="entry name" value="CHOLINE MONOOXYGENASE, CHLOROPLASTIC"/>
    <property type="match status" value="1"/>
</dbReference>
<dbReference type="PROSITE" id="PS00570">
    <property type="entry name" value="RING_HYDROXYL_ALPHA"/>
    <property type="match status" value="1"/>
</dbReference>
<dbReference type="Gene3D" id="2.102.10.10">
    <property type="entry name" value="Rieske [2Fe-2S] iron-sulphur domain"/>
    <property type="match status" value="1"/>
</dbReference>
<dbReference type="PROSITE" id="PS51296">
    <property type="entry name" value="RIESKE"/>
    <property type="match status" value="1"/>
</dbReference>
<comment type="caution">
    <text evidence="9">The sequence shown here is derived from an EMBL/GenBank/DDBJ whole genome shotgun (WGS) entry which is preliminary data.</text>
</comment>
<dbReference type="PRINTS" id="PR00090">
    <property type="entry name" value="RNGDIOXGNASE"/>
</dbReference>
<dbReference type="Pfam" id="PF00355">
    <property type="entry name" value="Rieske"/>
    <property type="match status" value="1"/>
</dbReference>
<evidence type="ECO:0000256" key="2">
    <source>
        <dbReference type="ARBA" id="ARBA00022714"/>
    </source>
</evidence>
<evidence type="ECO:0000256" key="3">
    <source>
        <dbReference type="ARBA" id="ARBA00022723"/>
    </source>
</evidence>
<feature type="domain" description="Rieske" evidence="8">
    <location>
        <begin position="53"/>
        <end position="168"/>
    </location>
</feature>
<evidence type="ECO:0000256" key="6">
    <source>
        <dbReference type="ARBA" id="ARBA00023014"/>
    </source>
</evidence>
<dbReference type="InterPro" id="IPR017941">
    <property type="entry name" value="Rieske_2Fe-2S"/>
</dbReference>
<protein>
    <submittedName>
        <fullName evidence="9">Aromatic-ring-hydroxylating dioxygenase subunit alpha</fullName>
    </submittedName>
</protein>
<evidence type="ECO:0000256" key="5">
    <source>
        <dbReference type="ARBA" id="ARBA00023004"/>
    </source>
</evidence>
<dbReference type="InterPro" id="IPR015881">
    <property type="entry name" value="ARHD_Rieske_2Fe_2S"/>
</dbReference>
<dbReference type="GO" id="GO:0051213">
    <property type="term" value="F:dioxygenase activity"/>
    <property type="evidence" value="ECO:0007669"/>
    <property type="project" value="UniProtKB-KW"/>
</dbReference>
<dbReference type="SUPFAM" id="SSF55961">
    <property type="entry name" value="Bet v1-like"/>
    <property type="match status" value="1"/>
</dbReference>
<dbReference type="InterPro" id="IPR015879">
    <property type="entry name" value="Ring_hydroxy_dOase_asu_C_dom"/>
</dbReference>
<reference evidence="9 10" key="1">
    <citation type="submission" date="2018-02" db="EMBL/GenBank/DDBJ databases">
        <authorList>
            <person name="Machado R.A."/>
        </authorList>
    </citation>
    <scope>NUCLEOTIDE SEQUENCE [LARGE SCALE GENOMIC DNA]</scope>
    <source>
        <strain evidence="9 10">T327</strain>
    </source>
</reference>
<evidence type="ECO:0000259" key="8">
    <source>
        <dbReference type="PROSITE" id="PS51296"/>
    </source>
</evidence>
<dbReference type="Proteomes" id="UP000697802">
    <property type="component" value="Unassembled WGS sequence"/>
</dbReference>